<keyword evidence="3" id="KW-1003">Cell membrane</keyword>
<evidence type="ECO:0000256" key="4">
    <source>
        <dbReference type="ARBA" id="ARBA00022519"/>
    </source>
</evidence>
<evidence type="ECO:0000256" key="5">
    <source>
        <dbReference type="ARBA" id="ARBA00022741"/>
    </source>
</evidence>
<comment type="similarity">
    <text evidence="1">Belongs to the ABC transporter superfamily.</text>
</comment>
<dbReference type="Proteomes" id="UP000070498">
    <property type="component" value="Unassembled WGS sequence"/>
</dbReference>
<dbReference type="InterPro" id="IPR050093">
    <property type="entry name" value="ABC_SmlMolc_Importer"/>
</dbReference>
<dbReference type="Pfam" id="PF00005">
    <property type="entry name" value="ABC_tran"/>
    <property type="match status" value="1"/>
</dbReference>
<dbReference type="PROSITE" id="PS50893">
    <property type="entry name" value="ABC_TRANSPORTER_2"/>
    <property type="match status" value="1"/>
</dbReference>
<organism evidence="10 11">
    <name type="scientific">Agrobacterium bohemicum</name>
    <dbReference type="NCBI Taxonomy" id="2052828"/>
    <lineage>
        <taxon>Bacteria</taxon>
        <taxon>Pseudomonadati</taxon>
        <taxon>Pseudomonadota</taxon>
        <taxon>Alphaproteobacteria</taxon>
        <taxon>Hyphomicrobiales</taxon>
        <taxon>Rhizobiaceae</taxon>
        <taxon>Rhizobium/Agrobacterium group</taxon>
        <taxon>Agrobacterium</taxon>
    </lineage>
</organism>
<dbReference type="InterPro" id="IPR027417">
    <property type="entry name" value="P-loop_NTPase"/>
</dbReference>
<evidence type="ECO:0000256" key="3">
    <source>
        <dbReference type="ARBA" id="ARBA00022475"/>
    </source>
</evidence>
<comment type="caution">
    <text evidence="10">The sequence shown here is derived from an EMBL/GenBank/DDBJ whole genome shotgun (WGS) entry which is preliminary data.</text>
</comment>
<dbReference type="GO" id="GO:0016887">
    <property type="term" value="F:ATP hydrolysis activity"/>
    <property type="evidence" value="ECO:0007669"/>
    <property type="project" value="InterPro"/>
</dbReference>
<dbReference type="PANTHER" id="PTHR42781:SF1">
    <property type="entry name" value="THIAMINE IMPORT ATP-BINDING PROTEIN THIQ"/>
    <property type="match status" value="1"/>
</dbReference>
<keyword evidence="5" id="KW-0547">Nucleotide-binding</keyword>
<keyword evidence="4" id="KW-0997">Cell inner membrane</keyword>
<dbReference type="STRING" id="2052828.ATO67_06545"/>
<dbReference type="InterPro" id="IPR003439">
    <property type="entry name" value="ABC_transporter-like_ATP-bd"/>
</dbReference>
<gene>
    <name evidence="10" type="ORF">ATO67_06545</name>
</gene>
<evidence type="ECO:0000256" key="7">
    <source>
        <dbReference type="ARBA" id="ARBA00022967"/>
    </source>
</evidence>
<accession>A0A135P2Q9</accession>
<keyword evidence="6 10" id="KW-0067">ATP-binding</keyword>
<name>A0A135P2Q9_9HYPH</name>
<dbReference type="SMART" id="SM00382">
    <property type="entry name" value="AAA"/>
    <property type="match status" value="1"/>
</dbReference>
<dbReference type="AlphaFoldDB" id="A0A135P2Q9"/>
<keyword evidence="2" id="KW-0813">Transport</keyword>
<evidence type="ECO:0000313" key="10">
    <source>
        <dbReference type="EMBL" id="KXG85703.1"/>
    </source>
</evidence>
<dbReference type="InterPro" id="IPR003593">
    <property type="entry name" value="AAA+_ATPase"/>
</dbReference>
<dbReference type="InterPro" id="IPR017871">
    <property type="entry name" value="ABC_transporter-like_CS"/>
</dbReference>
<evidence type="ECO:0000259" key="9">
    <source>
        <dbReference type="PROSITE" id="PS50893"/>
    </source>
</evidence>
<keyword evidence="11" id="KW-1185">Reference proteome</keyword>
<dbReference type="GO" id="GO:0005524">
    <property type="term" value="F:ATP binding"/>
    <property type="evidence" value="ECO:0007669"/>
    <property type="project" value="UniProtKB-KW"/>
</dbReference>
<proteinExistence type="inferred from homology"/>
<keyword evidence="7" id="KW-1278">Translocase</keyword>
<evidence type="ECO:0000313" key="11">
    <source>
        <dbReference type="Proteomes" id="UP000070498"/>
    </source>
</evidence>
<feature type="domain" description="ABC transporter" evidence="9">
    <location>
        <begin position="3"/>
        <end position="236"/>
    </location>
</feature>
<sequence length="238" mass="25698">MSVPDCGVSFDNVSLKLGQQNFALKCGFESGKITAVVGPSGSGKSTLLNLVAGFEMPDAGRVLIGRCDMAGLDPSERPVSLIFQDNNLFSYLDIFTNVGLGVSPSLRLSADDKMAIGDALARVGLGGFERRLPSTLSGGERQRAALARALVRQRSVMLLDEPFAALDPGLRSGMATLLKELHDELKNTVLLVTHHPDDIRRLAHKVVFLSNGHVVYEGEVEDFFAATRVEEIRTFLAL</sequence>
<evidence type="ECO:0000256" key="8">
    <source>
        <dbReference type="ARBA" id="ARBA00023136"/>
    </source>
</evidence>
<keyword evidence="8" id="KW-0472">Membrane</keyword>
<evidence type="ECO:0000256" key="2">
    <source>
        <dbReference type="ARBA" id="ARBA00022448"/>
    </source>
</evidence>
<dbReference type="RefSeq" id="WP_067645857.1">
    <property type="nucleotide sequence ID" value="NZ_KQ961025.1"/>
</dbReference>
<dbReference type="EMBL" id="LNUW01000031">
    <property type="protein sequence ID" value="KXG85703.1"/>
    <property type="molecule type" value="Genomic_DNA"/>
</dbReference>
<reference evidence="10 11" key="1">
    <citation type="submission" date="2015-11" db="EMBL/GenBank/DDBJ databases">
        <title>Draft genome sequence of Agrobacterium sp. R89-1.</title>
        <authorList>
            <person name="Zahradnik J."/>
            <person name="Kyslikova E."/>
            <person name="Palyzova A."/>
            <person name="Kyslik P."/>
        </authorList>
    </citation>
    <scope>NUCLEOTIDE SEQUENCE [LARGE SCALE GENOMIC DNA]</scope>
    <source>
        <strain evidence="10 11">R89-1</strain>
    </source>
</reference>
<dbReference type="PANTHER" id="PTHR42781">
    <property type="entry name" value="SPERMIDINE/PUTRESCINE IMPORT ATP-BINDING PROTEIN POTA"/>
    <property type="match status" value="1"/>
</dbReference>
<evidence type="ECO:0000256" key="1">
    <source>
        <dbReference type="ARBA" id="ARBA00005417"/>
    </source>
</evidence>
<evidence type="ECO:0000256" key="6">
    <source>
        <dbReference type="ARBA" id="ARBA00022840"/>
    </source>
</evidence>
<dbReference type="Gene3D" id="3.40.50.300">
    <property type="entry name" value="P-loop containing nucleotide triphosphate hydrolases"/>
    <property type="match status" value="1"/>
</dbReference>
<protein>
    <submittedName>
        <fullName evidence="10">Thiamine ABC transporter ATP-binding protein</fullName>
    </submittedName>
</protein>
<dbReference type="PROSITE" id="PS00211">
    <property type="entry name" value="ABC_TRANSPORTER_1"/>
    <property type="match status" value="1"/>
</dbReference>
<dbReference type="SUPFAM" id="SSF52540">
    <property type="entry name" value="P-loop containing nucleoside triphosphate hydrolases"/>
    <property type="match status" value="1"/>
</dbReference>